<keyword evidence="4" id="KW-1185">Reference proteome</keyword>
<dbReference type="PROSITE" id="PS51257">
    <property type="entry name" value="PROKAR_LIPOPROTEIN"/>
    <property type="match status" value="1"/>
</dbReference>
<dbReference type="EMBL" id="BMJV01000005">
    <property type="protein sequence ID" value="GGG75361.1"/>
    <property type="molecule type" value="Genomic_DNA"/>
</dbReference>
<gene>
    <name evidence="3" type="ORF">GCM10011415_24870</name>
</gene>
<protein>
    <recommendedName>
        <fullName evidence="2">SH3b domain-containing protein</fullName>
    </recommendedName>
</protein>
<keyword evidence="1" id="KW-0732">Signal</keyword>
<reference evidence="3" key="1">
    <citation type="journal article" date="2014" name="Int. J. Syst. Evol. Microbiol.">
        <title>Complete genome sequence of Corynebacterium casei LMG S-19264T (=DSM 44701T), isolated from a smear-ripened cheese.</title>
        <authorList>
            <consortium name="US DOE Joint Genome Institute (JGI-PGF)"/>
            <person name="Walter F."/>
            <person name="Albersmeier A."/>
            <person name="Kalinowski J."/>
            <person name="Ruckert C."/>
        </authorList>
    </citation>
    <scope>NUCLEOTIDE SEQUENCE</scope>
    <source>
        <strain evidence="3">CGMCC 1.15762</strain>
    </source>
</reference>
<dbReference type="InterPro" id="IPR003646">
    <property type="entry name" value="SH3-like_bac-type"/>
</dbReference>
<dbReference type="AlphaFoldDB" id="A0A8J2ZKE7"/>
<sequence length="97" mass="10039">MKATILATALAALALGGCGATSSLAERHVVYGVGEDDMLKLRGGPGTGFEQHAGLPNGTVVRVLDCTSTGGTSWCEVALDRSPGMRGYVSQAYLRRL</sequence>
<evidence type="ECO:0000259" key="2">
    <source>
        <dbReference type="Pfam" id="PF08239"/>
    </source>
</evidence>
<evidence type="ECO:0000256" key="1">
    <source>
        <dbReference type="SAM" id="SignalP"/>
    </source>
</evidence>
<accession>A0A8J2ZKE7</accession>
<organism evidence="3 4">
    <name type="scientific">Salipiger pallidus</name>
    <dbReference type="NCBI Taxonomy" id="1775170"/>
    <lineage>
        <taxon>Bacteria</taxon>
        <taxon>Pseudomonadati</taxon>
        <taxon>Pseudomonadota</taxon>
        <taxon>Alphaproteobacteria</taxon>
        <taxon>Rhodobacterales</taxon>
        <taxon>Roseobacteraceae</taxon>
        <taxon>Salipiger</taxon>
    </lineage>
</organism>
<reference evidence="3" key="2">
    <citation type="submission" date="2020-09" db="EMBL/GenBank/DDBJ databases">
        <authorList>
            <person name="Sun Q."/>
            <person name="Zhou Y."/>
        </authorList>
    </citation>
    <scope>NUCLEOTIDE SEQUENCE</scope>
    <source>
        <strain evidence="3">CGMCC 1.15762</strain>
    </source>
</reference>
<feature type="chain" id="PRO_5035198751" description="SH3b domain-containing protein" evidence="1">
    <location>
        <begin position="26"/>
        <end position="97"/>
    </location>
</feature>
<dbReference type="Pfam" id="PF08239">
    <property type="entry name" value="SH3_3"/>
    <property type="match status" value="1"/>
</dbReference>
<name>A0A8J2ZKE7_9RHOB</name>
<evidence type="ECO:0000313" key="3">
    <source>
        <dbReference type="EMBL" id="GGG75361.1"/>
    </source>
</evidence>
<evidence type="ECO:0000313" key="4">
    <source>
        <dbReference type="Proteomes" id="UP000617145"/>
    </source>
</evidence>
<dbReference type="Proteomes" id="UP000617145">
    <property type="component" value="Unassembled WGS sequence"/>
</dbReference>
<dbReference type="RefSeq" id="WP_188790553.1">
    <property type="nucleotide sequence ID" value="NZ_BMJV01000005.1"/>
</dbReference>
<comment type="caution">
    <text evidence="3">The sequence shown here is derived from an EMBL/GenBank/DDBJ whole genome shotgun (WGS) entry which is preliminary data.</text>
</comment>
<feature type="signal peptide" evidence="1">
    <location>
        <begin position="1"/>
        <end position="25"/>
    </location>
</feature>
<feature type="domain" description="SH3b" evidence="2">
    <location>
        <begin position="39"/>
        <end position="94"/>
    </location>
</feature>
<dbReference type="Gene3D" id="2.30.30.40">
    <property type="entry name" value="SH3 Domains"/>
    <property type="match status" value="1"/>
</dbReference>
<proteinExistence type="predicted"/>